<dbReference type="GO" id="GO:0016788">
    <property type="term" value="F:hydrolase activity, acting on ester bonds"/>
    <property type="evidence" value="ECO:0007669"/>
    <property type="project" value="UniProtKB-ARBA"/>
</dbReference>
<dbReference type="Pfam" id="PF13472">
    <property type="entry name" value="Lipase_GDSL_2"/>
    <property type="match status" value="1"/>
</dbReference>
<evidence type="ECO:0000313" key="2">
    <source>
        <dbReference type="EMBL" id="PWJ60246.1"/>
    </source>
</evidence>
<proteinExistence type="predicted"/>
<gene>
    <name evidence="2" type="ORF">CLV98_101427</name>
</gene>
<name>A0A316ASD1_9BACT</name>
<dbReference type="Proteomes" id="UP000245880">
    <property type="component" value="Unassembled WGS sequence"/>
</dbReference>
<comment type="caution">
    <text evidence="2">The sequence shown here is derived from an EMBL/GenBank/DDBJ whole genome shotgun (WGS) entry which is preliminary data.</text>
</comment>
<dbReference type="AlphaFoldDB" id="A0A316ASD1"/>
<dbReference type="EMBL" id="QGDT01000001">
    <property type="protein sequence ID" value="PWJ60246.1"/>
    <property type="molecule type" value="Genomic_DNA"/>
</dbReference>
<reference evidence="2 3" key="1">
    <citation type="submission" date="2018-03" db="EMBL/GenBank/DDBJ databases">
        <title>Genomic Encyclopedia of Archaeal and Bacterial Type Strains, Phase II (KMG-II): from individual species to whole genera.</title>
        <authorList>
            <person name="Goeker M."/>
        </authorList>
    </citation>
    <scope>NUCLEOTIDE SEQUENCE [LARGE SCALE GENOMIC DNA]</scope>
    <source>
        <strain evidence="2 3">DSM 100346</strain>
    </source>
</reference>
<accession>A0A316ASD1</accession>
<dbReference type="Gene3D" id="3.40.50.1110">
    <property type="entry name" value="SGNH hydrolase"/>
    <property type="match status" value="1"/>
</dbReference>
<evidence type="ECO:0000313" key="3">
    <source>
        <dbReference type="Proteomes" id="UP000245880"/>
    </source>
</evidence>
<dbReference type="OrthoDB" id="9790057at2"/>
<organism evidence="2 3">
    <name type="scientific">Dyadobacter jejuensis</name>
    <dbReference type="NCBI Taxonomy" id="1082580"/>
    <lineage>
        <taxon>Bacteria</taxon>
        <taxon>Pseudomonadati</taxon>
        <taxon>Bacteroidota</taxon>
        <taxon>Cytophagia</taxon>
        <taxon>Cytophagales</taxon>
        <taxon>Spirosomataceae</taxon>
        <taxon>Dyadobacter</taxon>
    </lineage>
</organism>
<keyword evidence="3" id="KW-1185">Reference proteome</keyword>
<dbReference type="RefSeq" id="WP_109672378.1">
    <property type="nucleotide sequence ID" value="NZ_QGDT01000001.1"/>
</dbReference>
<dbReference type="InterPro" id="IPR013830">
    <property type="entry name" value="SGNH_hydro"/>
</dbReference>
<protein>
    <submittedName>
        <fullName evidence="2">Lysophospholipase L1-like esterase</fullName>
    </submittedName>
</protein>
<evidence type="ECO:0000259" key="1">
    <source>
        <dbReference type="Pfam" id="PF13472"/>
    </source>
</evidence>
<dbReference type="InterPro" id="IPR036514">
    <property type="entry name" value="SGNH_hydro_sf"/>
</dbReference>
<feature type="domain" description="SGNH hydrolase-type esterase" evidence="1">
    <location>
        <begin position="36"/>
        <end position="183"/>
    </location>
</feature>
<sequence>MVWYEEEVKRIEGLQETFDYLPETVFYGSSSITLWSSLYTDMASLKPINLGFGGSTLAACSWYFQRVIEPVKSMQRLVLYAGDNDLGDGRNPEEVYLFYSQLIYHLREKFGDIPCYFISIKPSFQRWEIIGRIKTANRLIRQETTKDPHQHFIDIYPDMLNDQGVPSRKLFEPDGLHISAEGYVIWKKAVQEAILEAESLQHVI</sequence>
<dbReference type="SUPFAM" id="SSF52266">
    <property type="entry name" value="SGNH hydrolase"/>
    <property type="match status" value="1"/>
</dbReference>